<gene>
    <name evidence="1" type="ORF">G5I_00747</name>
</gene>
<evidence type="ECO:0000313" key="2">
    <source>
        <dbReference type="Proteomes" id="UP000007755"/>
    </source>
</evidence>
<proteinExistence type="predicted"/>
<dbReference type="Proteomes" id="UP000007755">
    <property type="component" value="Unassembled WGS sequence"/>
</dbReference>
<sequence>MPTQGALRALDVPESGTSLPTRVHNAILEANWFNIEQDYIDSRQHHKSTSADKQAVDQTDCFLEPVSVLGRHPWFPTESTRDVVPALPARSGIRHYGKPSFTFRLALPCVTFHDAGLKLTSSAPSLRYHAAGGRLAHERARIIQREQPEIHLHLHPSRNLGTMGCIGPLPTLPVLISTSLFRHSLTLARRPPVSSLRRREVEKRTDGGMMMSGIGRGRVIDRMPHRGRKEEMQGNYYIPCRTRNEGDLHTKQKAGRMKLTRGGG</sequence>
<accession>F4W5P9</accession>
<dbReference type="AlphaFoldDB" id="F4W5P9"/>
<organism evidence="2">
    <name type="scientific">Acromyrmex echinatior</name>
    <name type="common">Panamanian leafcutter ant</name>
    <name type="synonym">Acromyrmex octospinosus echinatior</name>
    <dbReference type="NCBI Taxonomy" id="103372"/>
    <lineage>
        <taxon>Eukaryota</taxon>
        <taxon>Metazoa</taxon>
        <taxon>Ecdysozoa</taxon>
        <taxon>Arthropoda</taxon>
        <taxon>Hexapoda</taxon>
        <taxon>Insecta</taxon>
        <taxon>Pterygota</taxon>
        <taxon>Neoptera</taxon>
        <taxon>Endopterygota</taxon>
        <taxon>Hymenoptera</taxon>
        <taxon>Apocrita</taxon>
        <taxon>Aculeata</taxon>
        <taxon>Formicoidea</taxon>
        <taxon>Formicidae</taxon>
        <taxon>Myrmicinae</taxon>
        <taxon>Acromyrmex</taxon>
    </lineage>
</organism>
<keyword evidence="2" id="KW-1185">Reference proteome</keyword>
<protein>
    <submittedName>
        <fullName evidence="1">Uncharacterized protein</fullName>
    </submittedName>
</protein>
<evidence type="ECO:0000313" key="1">
    <source>
        <dbReference type="EMBL" id="EGI70479.1"/>
    </source>
</evidence>
<reference evidence="1" key="1">
    <citation type="submission" date="2011-02" db="EMBL/GenBank/DDBJ databases">
        <title>The genome of the leaf-cutting ant Acromyrmex echinatior suggests key adaptations to social evolution and fungus farming.</title>
        <authorList>
            <person name="Nygaard S."/>
            <person name="Zhang G."/>
        </authorList>
    </citation>
    <scope>NUCLEOTIDE SEQUENCE</scope>
</reference>
<name>F4W5P9_ACREC</name>
<dbReference type="EMBL" id="GL887663">
    <property type="protein sequence ID" value="EGI70479.1"/>
    <property type="molecule type" value="Genomic_DNA"/>
</dbReference>
<dbReference type="InParanoid" id="F4W5P9"/>